<dbReference type="Gene3D" id="3.20.20.150">
    <property type="entry name" value="Divalent-metal-dependent TIM barrel enzymes"/>
    <property type="match status" value="1"/>
</dbReference>
<name>A0AAN0VVB7_9ENTR</name>
<protein>
    <submittedName>
        <fullName evidence="2">Xylose isomerase</fullName>
    </submittedName>
</protein>
<dbReference type="AlphaFoldDB" id="A0AAN0VVB7"/>
<dbReference type="InterPro" id="IPR036237">
    <property type="entry name" value="Xyl_isomerase-like_sf"/>
</dbReference>
<organism evidence="2 3">
    <name type="scientific">Cedecea neteri</name>
    <dbReference type="NCBI Taxonomy" id="158822"/>
    <lineage>
        <taxon>Bacteria</taxon>
        <taxon>Pseudomonadati</taxon>
        <taxon>Pseudomonadota</taxon>
        <taxon>Gammaproteobacteria</taxon>
        <taxon>Enterobacterales</taxon>
        <taxon>Enterobacteriaceae</taxon>
        <taxon>Cedecea</taxon>
    </lineage>
</organism>
<dbReference type="KEGG" id="cem:LH23_17865"/>
<feature type="domain" description="Xylose isomerase-like TIM barrel" evidence="1">
    <location>
        <begin position="22"/>
        <end position="190"/>
    </location>
</feature>
<gene>
    <name evidence="2" type="ORF">LH23_17865</name>
</gene>
<dbReference type="Proteomes" id="UP000029516">
    <property type="component" value="Chromosome"/>
</dbReference>
<sequence length="287" mass="33002">MQLNIFRTLWGVTTPWPQTLSELKSVGCCGIEARVPSTAEELQNLAGRLLTAELEYIAIVFSGGGVIPAQHETPEHHLERLKERFVAAKILNPRFVNLLAGNDRWPLAQQVDFLGKVHEMASDIGLVCSFETHRATSLYSPWLTLDIIRQLPQLRFTADISHWIVVSERLLNDPCDDFSTFIERVHHVQARAGYDQGPQIPHPAAPEYQDALAFQQKFWMKIWHSQRKRGYTQTTLTPEFGPDGYLHHLPFTNVPVADLWSLNAWMARYQQQQFRQFLSLTEKEMQQ</sequence>
<dbReference type="GO" id="GO:0016853">
    <property type="term" value="F:isomerase activity"/>
    <property type="evidence" value="ECO:0007669"/>
    <property type="project" value="UniProtKB-KW"/>
</dbReference>
<reference evidence="2 3" key="1">
    <citation type="submission" date="2014-09" db="EMBL/GenBank/DDBJ databases">
        <authorList>
            <person name="Chan K.-G."/>
        </authorList>
    </citation>
    <scope>NUCLEOTIDE SEQUENCE [LARGE SCALE GENOMIC DNA]</scope>
    <source>
        <strain evidence="2 3">M006</strain>
    </source>
</reference>
<evidence type="ECO:0000313" key="3">
    <source>
        <dbReference type="Proteomes" id="UP000029516"/>
    </source>
</evidence>
<dbReference type="SUPFAM" id="SSF51658">
    <property type="entry name" value="Xylose isomerase-like"/>
    <property type="match status" value="1"/>
</dbReference>
<dbReference type="EMBL" id="CP009458">
    <property type="protein sequence ID" value="AIR62455.1"/>
    <property type="molecule type" value="Genomic_DNA"/>
</dbReference>
<dbReference type="RefSeq" id="WP_039293940.1">
    <property type="nucleotide sequence ID" value="NZ_CP009458.1"/>
</dbReference>
<dbReference type="Pfam" id="PF01261">
    <property type="entry name" value="AP_endonuc_2"/>
    <property type="match status" value="1"/>
</dbReference>
<dbReference type="InterPro" id="IPR013022">
    <property type="entry name" value="Xyl_isomerase-like_TIM-brl"/>
</dbReference>
<keyword evidence="2" id="KW-0413">Isomerase</keyword>
<evidence type="ECO:0000259" key="1">
    <source>
        <dbReference type="Pfam" id="PF01261"/>
    </source>
</evidence>
<evidence type="ECO:0000313" key="2">
    <source>
        <dbReference type="EMBL" id="AIR62455.1"/>
    </source>
</evidence>
<proteinExistence type="predicted"/>
<accession>A0AAN0VVB7</accession>